<evidence type="ECO:0000313" key="4">
    <source>
        <dbReference type="Proteomes" id="UP000185781"/>
    </source>
</evidence>
<organism evidence="3 4">
    <name type="scientific">Chryseobacterium gambrini</name>
    <dbReference type="NCBI Taxonomy" id="373672"/>
    <lineage>
        <taxon>Bacteria</taxon>
        <taxon>Pseudomonadati</taxon>
        <taxon>Bacteroidota</taxon>
        <taxon>Flavobacteriia</taxon>
        <taxon>Flavobacteriales</taxon>
        <taxon>Weeksellaceae</taxon>
        <taxon>Chryseobacterium group</taxon>
        <taxon>Chryseobacterium</taxon>
    </lineage>
</organism>
<keyword evidence="2" id="KW-0378">Hydrolase</keyword>
<dbReference type="InterPro" id="IPR036709">
    <property type="entry name" value="Autotransporte_beta_dom_sf"/>
</dbReference>
<feature type="signal peptide" evidence="1">
    <location>
        <begin position="1"/>
        <end position="19"/>
    </location>
</feature>
<keyword evidence="1" id="KW-0732">Signal</keyword>
<keyword evidence="5" id="KW-1185">Reference proteome</keyword>
<reference evidence="2" key="3">
    <citation type="submission" date="2023-12" db="EMBL/GenBank/DDBJ databases">
        <title>Complete genome sequences of six duckweed-associated bacterial strains for studying community assembly in synthetic plant microbiome.</title>
        <authorList>
            <person name="Ishizawa H."/>
            <person name="Tada M."/>
            <person name="Tashiro Y."/>
            <person name="Kuroda M."/>
            <person name="Inoue D."/>
            <person name="Dohra H."/>
            <person name="Futamata H."/>
            <person name="Ike M."/>
        </authorList>
    </citation>
    <scope>NUCLEOTIDE SEQUENCE</scope>
    <source>
        <strain evidence="2">DW100</strain>
    </source>
</reference>
<evidence type="ECO:0000313" key="5">
    <source>
        <dbReference type="Proteomes" id="UP001380186"/>
    </source>
</evidence>
<reference evidence="3 4" key="1">
    <citation type="submission" date="2017-01" db="EMBL/GenBank/DDBJ databases">
        <authorList>
            <person name="Mah S.A."/>
            <person name="Swanson W.J."/>
            <person name="Moy G.W."/>
            <person name="Vacquier V.D."/>
        </authorList>
    </citation>
    <scope>NUCLEOTIDE SEQUENCE [LARGE SCALE GENOMIC DNA]</scope>
    <source>
        <strain evidence="3 4">DSM 18014</strain>
    </source>
</reference>
<dbReference type="RefSeq" id="WP_076390814.1">
    <property type="nucleotide sequence ID" value="NZ_AP029022.1"/>
</dbReference>
<dbReference type="OrthoDB" id="1270423at2"/>
<dbReference type="AlphaFoldDB" id="A0A1N7LMK3"/>
<dbReference type="Proteomes" id="UP001380186">
    <property type="component" value="Chromosome"/>
</dbReference>
<name>A0A1N7LMK3_9FLAO</name>
<evidence type="ECO:0000256" key="1">
    <source>
        <dbReference type="SAM" id="SignalP"/>
    </source>
</evidence>
<sequence length="214" mass="23348">MIKKLFALGLFSISVFSFAQKVSISPSVGYAWRLAKTPDNIPRDQKEYIKGIKSGLNFDVALRYEVKRGLLIGFKYSNYSASTSGRLSVADNTGNIVSANVSTKDQINFYGPELTLTNDAHETKHKLFMDVALGAMTYTTKTGTVKGKGTTFGAELDLAYQYEVSKNFLIGPKIGLSGGTLSKMSFNGQSVEFGEDQKEGLTRLSLSAAATFRF</sequence>
<dbReference type="EMBL" id="AP029022">
    <property type="protein sequence ID" value="BEV04433.1"/>
    <property type="molecule type" value="Genomic_DNA"/>
</dbReference>
<gene>
    <name evidence="2" type="ORF">CRDW_18070</name>
    <name evidence="3" type="ORF">SAMN05421785_102352</name>
</gene>
<evidence type="ECO:0000313" key="2">
    <source>
        <dbReference type="EMBL" id="BEV04433.1"/>
    </source>
</evidence>
<feature type="chain" id="PRO_5013134272" evidence="1">
    <location>
        <begin position="20"/>
        <end position="214"/>
    </location>
</feature>
<proteinExistence type="predicted"/>
<dbReference type="Proteomes" id="UP000185781">
    <property type="component" value="Unassembled WGS sequence"/>
</dbReference>
<dbReference type="EMBL" id="FTOV01000002">
    <property type="protein sequence ID" value="SIS75050.1"/>
    <property type="molecule type" value="Genomic_DNA"/>
</dbReference>
<evidence type="ECO:0000313" key="3">
    <source>
        <dbReference type="EMBL" id="SIS75050.1"/>
    </source>
</evidence>
<dbReference type="GO" id="GO:0016787">
    <property type="term" value="F:hydrolase activity"/>
    <property type="evidence" value="ECO:0007669"/>
    <property type="project" value="UniProtKB-KW"/>
</dbReference>
<protein>
    <submittedName>
        <fullName evidence="2">Acyloxyacyl hydrolase</fullName>
    </submittedName>
</protein>
<accession>A0A1N7LMK3</accession>
<reference evidence="2 5" key="2">
    <citation type="journal article" date="2020" name="Microbes Environ.">
        <title>Synthetic bacterial community of duckweed: a simple and stable system to study plant-microbe interactions.</title>
        <authorList>
            <person name="Ishizawa H."/>
            <person name="Tada M."/>
            <person name="Kuroda M."/>
            <person name="Inoue D."/>
            <person name="Futamata H."/>
            <person name="Ike M."/>
        </authorList>
    </citation>
    <scope>NUCLEOTIDE SEQUENCE [LARGE SCALE GENOMIC DNA]</scope>
    <source>
        <strain evidence="2 5">DW100</strain>
    </source>
</reference>
<dbReference type="SUPFAM" id="SSF103515">
    <property type="entry name" value="Autotransporter"/>
    <property type="match status" value="1"/>
</dbReference>